<dbReference type="EMBL" id="FQUM01000013">
    <property type="protein sequence ID" value="SHF91849.1"/>
    <property type="molecule type" value="Genomic_DNA"/>
</dbReference>
<dbReference type="SUPFAM" id="SSF55545">
    <property type="entry name" value="beta-N-acetylhexosaminidase-like domain"/>
    <property type="match status" value="1"/>
</dbReference>
<proteinExistence type="predicted"/>
<dbReference type="Gene3D" id="1.20.58.2150">
    <property type="match status" value="1"/>
</dbReference>
<dbReference type="Gene3D" id="3.30.379.10">
    <property type="entry name" value="Chitobiase/beta-hexosaminidase domain 2-like"/>
    <property type="match status" value="1"/>
</dbReference>
<dbReference type="AlphaFoldDB" id="A0A1M5FK89"/>
<feature type="domain" description="Gylcosyl hydrolase 115 C-terminal" evidence="2">
    <location>
        <begin position="700"/>
        <end position="872"/>
    </location>
</feature>
<dbReference type="InterPro" id="IPR029018">
    <property type="entry name" value="Hex-like_dom2"/>
</dbReference>
<protein>
    <submittedName>
        <fullName evidence="3">Glycosyl hydrolase family 115</fullName>
    </submittedName>
</protein>
<sequence length="876" mass="101487">MHRKVLLLIIVMQALIGSNEASPLGRNSFTIVSPSENCEIYINKKEAKVVQIAAELLVKDIYRITGSEVSILNNDSFSSELPVIAGTIGNSEWINQLVDKNELDISDIVGRWESYSIQLVERPIEGVDKALVILGSDRRGTAYGIMELSRMIGVSPWEWWADVKPEKKDNIELYIQKRIYGSPTVKYRGIFLNDEDWGLERWATLNFEPETGSIGPKTYSKIFELMLRLRANTIWPAMHSCTKAFYSFSDNKKVADDYAIIIGTSHCEPVLCNVNAEWDKKTMGEWRYDTNSANIKAFFKERVEESNGFESIYTVGMRGEHDSPMNTGGADINAQINLLEDVINAQRHILESVTKKNKEDIPQVFIPYKEVLTAYTNGLTLPEDISLMWTDDNYGYIRQLCKPDEQKRKGGSGIYYHTSYWGKPHDYLWLNSTNPVLMWEEMFKAYQFNSRQYWILNVGDIKPHEYNTELFMDMAWNMDSFQSDKDVKNHMLMWAEREFGKTVAKLVVELMYEYNRLAFIRRPEFMAWTRVEPVTQVGETELFINESVDEIQKRIEEYENLVQKVEVVAKGIDNYRKDAFYELVYYPVIGTANLNYKWLYFFKYKTTLKNDGVDMEYYARKSNEAYQRLRKETIYYNKELCNGKWDQIMNMRPRHLPVFLEPKFSLARSKSDTLIKSNNETCAEESIEGNISKEYRKFKGFVEQNHIVSINAENYTRKFDGKEADWKVIEGIGYTGKVVSSFPFKAKLRTSIEDIVENSPVLEYEFYSNSIGDCEINLQAIPTHPFFKGRGVRCAVAIDDNQPVILDFVTEGRSEEWKQNVLKNATYKSAKQDVYAKGVHQLKLWMVDPGVMVDRILLDFGGHKGSYTFPVETVKK</sequence>
<accession>A0A1M5FK89</accession>
<name>A0A1M5FK89_9BACT</name>
<gene>
    <name evidence="3" type="ORF">SAMN05444274_11314</name>
</gene>
<dbReference type="InterPro" id="IPR041437">
    <property type="entry name" value="GH115_C"/>
</dbReference>
<dbReference type="Proteomes" id="UP000184164">
    <property type="component" value="Unassembled WGS sequence"/>
</dbReference>
<dbReference type="PANTHER" id="PTHR37842">
    <property type="match status" value="1"/>
</dbReference>
<dbReference type="Pfam" id="PF15979">
    <property type="entry name" value="Glyco_hydro_115"/>
    <property type="match status" value="1"/>
</dbReference>
<dbReference type="Pfam" id="PF17829">
    <property type="entry name" value="GH115_C"/>
    <property type="match status" value="1"/>
</dbReference>
<organism evidence="3 4">
    <name type="scientific">Mariniphaga anaerophila</name>
    <dbReference type="NCBI Taxonomy" id="1484053"/>
    <lineage>
        <taxon>Bacteria</taxon>
        <taxon>Pseudomonadati</taxon>
        <taxon>Bacteroidota</taxon>
        <taxon>Bacteroidia</taxon>
        <taxon>Marinilabiliales</taxon>
        <taxon>Prolixibacteraceae</taxon>
        <taxon>Mariniphaga</taxon>
    </lineage>
</organism>
<evidence type="ECO:0000259" key="2">
    <source>
        <dbReference type="Pfam" id="PF17829"/>
    </source>
</evidence>
<evidence type="ECO:0000313" key="4">
    <source>
        <dbReference type="Proteomes" id="UP000184164"/>
    </source>
</evidence>
<dbReference type="Gene3D" id="3.20.20.520">
    <property type="entry name" value="Glycosyl hydrolase family 115"/>
    <property type="match status" value="1"/>
</dbReference>
<dbReference type="GO" id="GO:0005975">
    <property type="term" value="P:carbohydrate metabolic process"/>
    <property type="evidence" value="ECO:0007669"/>
    <property type="project" value="UniProtKB-ARBA"/>
</dbReference>
<dbReference type="InterPro" id="IPR031924">
    <property type="entry name" value="GH115"/>
</dbReference>
<keyword evidence="4" id="KW-1185">Reference proteome</keyword>
<dbReference type="GO" id="GO:0016787">
    <property type="term" value="F:hydrolase activity"/>
    <property type="evidence" value="ECO:0007669"/>
    <property type="project" value="UniProtKB-KW"/>
</dbReference>
<dbReference type="InterPro" id="IPR042301">
    <property type="entry name" value="GH115_sf"/>
</dbReference>
<keyword evidence="1 3" id="KW-0378">Hydrolase</keyword>
<reference evidence="3 4" key="1">
    <citation type="submission" date="2016-11" db="EMBL/GenBank/DDBJ databases">
        <authorList>
            <person name="Jaros S."/>
            <person name="Januszkiewicz K."/>
            <person name="Wedrychowicz H."/>
        </authorList>
    </citation>
    <scope>NUCLEOTIDE SEQUENCE [LARGE SCALE GENOMIC DNA]</scope>
    <source>
        <strain evidence="3 4">DSM 26910</strain>
    </source>
</reference>
<evidence type="ECO:0000313" key="3">
    <source>
        <dbReference type="EMBL" id="SHF91849.1"/>
    </source>
</evidence>
<dbReference type="Gene3D" id="2.60.120.1620">
    <property type="match status" value="1"/>
</dbReference>
<evidence type="ECO:0000256" key="1">
    <source>
        <dbReference type="ARBA" id="ARBA00022801"/>
    </source>
</evidence>
<dbReference type="PANTHER" id="PTHR37842:SF2">
    <property type="entry name" value="GYLCOSYL HYDROLASE 115 C-TERMINAL DOMAIN-CONTAINING PROTEIN"/>
    <property type="match status" value="1"/>
</dbReference>
<dbReference type="STRING" id="1484053.SAMN05444274_11314"/>
<dbReference type="RefSeq" id="WP_073003339.1">
    <property type="nucleotide sequence ID" value="NZ_FQUM01000013.1"/>
</dbReference>
<dbReference type="OrthoDB" id="8727830at2"/>